<comment type="pathway">
    <text evidence="1 7 8">Carbohydrate degradation; glycolysis; D-glyceraldehyde 3-phosphate and glycerone phosphate from D-glucose: step 2/4.</text>
</comment>
<dbReference type="SUPFAM" id="SSF53697">
    <property type="entry name" value="SIS domain"/>
    <property type="match status" value="1"/>
</dbReference>
<dbReference type="PANTHER" id="PTHR11469">
    <property type="entry name" value="GLUCOSE-6-PHOSPHATE ISOMERASE"/>
    <property type="match status" value="1"/>
</dbReference>
<dbReference type="InterPro" id="IPR046348">
    <property type="entry name" value="SIS_dom_sf"/>
</dbReference>
<sequence length="444" mass="49713">MTNIKFDISALKKFVNENEINEIKPMLNTARDELLNGNGVENEMRQWMTLPTDYDKEEFNRIKQAAKKIQSDSKILVVIGIGGSYLGAKMALDFLHDNFYESADSNKYPKVIFAGNSISGSYVNDLIKLIGDKDFSVNVISKSGTTTEPSIAFRIFRQLLINKYGKDEANQRIYVTTDAKNGALRQEVNENGYESFIIPNGIGGRYSVLSAVGLLPIAASGANIDNLMQGAANGQEHYMNAELEDNGALQYAAYRNILYRKGYTNEILENYEPNLRFLAEWWKQLAGETEGKDNKGIYPSSANFSTDLHSLGQYIQQGMRNLMETVVRIDEPKSDFKIPVTGNNNDGIQYLEGKSMNDVNNKAFQSVIIAHTNGGVPNMVVNLKNQSEYSLGELIYFFEFAIAVSGYLNGINPFNQPGVEDYKQNMFALLGKPGYEELKKKIEK</sequence>
<dbReference type="NCBIfam" id="NF010697">
    <property type="entry name" value="PRK14097.1"/>
    <property type="match status" value="1"/>
</dbReference>
<dbReference type="GO" id="GO:0004347">
    <property type="term" value="F:glucose-6-phosphate isomerase activity"/>
    <property type="evidence" value="ECO:0007669"/>
    <property type="project" value="UniProtKB-EC"/>
</dbReference>
<comment type="caution">
    <text evidence="7">Lacks conserved residue(s) required for the propagation of feature annotation.</text>
</comment>
<protein>
    <recommendedName>
        <fullName evidence="7">Glucose-6-phosphate isomerase</fullName>
        <shortName evidence="7">GPI</shortName>
        <ecNumber evidence="7">5.3.1.9</ecNumber>
    </recommendedName>
    <alternativeName>
        <fullName evidence="7">Phosphoglucose isomerase</fullName>
        <shortName evidence="7">PGI</shortName>
    </alternativeName>
    <alternativeName>
        <fullName evidence="7">Phosphohexose isomerase</fullName>
        <shortName evidence="7">PHI</shortName>
    </alternativeName>
</protein>
<organism evidence="9 10">
    <name type="scientific">Apilactobacillus timberlakei</name>
    <dbReference type="NCBI Taxonomy" id="2008380"/>
    <lineage>
        <taxon>Bacteria</taxon>
        <taxon>Bacillati</taxon>
        <taxon>Bacillota</taxon>
        <taxon>Bacilli</taxon>
        <taxon>Lactobacillales</taxon>
        <taxon>Lactobacillaceae</taxon>
        <taxon>Apilactobacillus</taxon>
    </lineage>
</organism>
<evidence type="ECO:0000313" key="9">
    <source>
        <dbReference type="EMBL" id="TPR14214.1"/>
    </source>
</evidence>
<dbReference type="Pfam" id="PF00342">
    <property type="entry name" value="PGI"/>
    <property type="match status" value="1"/>
</dbReference>
<dbReference type="PROSITE" id="PS00765">
    <property type="entry name" value="P_GLUCOSE_ISOMERASE_1"/>
    <property type="match status" value="1"/>
</dbReference>
<accession>A0ABY2YTE4</accession>
<reference evidence="9 10" key="1">
    <citation type="submission" date="2018-08" db="EMBL/GenBank/DDBJ databases">
        <title>Comparative genomics of wild bee and flower associated Lactobacillus reveals potential adaptation to the bee host.</title>
        <authorList>
            <person name="Vuong H.Q."/>
            <person name="Mcfrederick Q.S."/>
        </authorList>
    </citation>
    <scope>NUCLEOTIDE SEQUENCE [LARGE SCALE GENOMIC DNA]</scope>
    <source>
        <strain evidence="9 10">HV_04</strain>
    </source>
</reference>
<evidence type="ECO:0000256" key="3">
    <source>
        <dbReference type="ARBA" id="ARBA00022432"/>
    </source>
</evidence>
<dbReference type="Proteomes" id="UP000767392">
    <property type="component" value="Unassembled WGS sequence"/>
</dbReference>
<comment type="subcellular location">
    <subcellularLocation>
        <location evidence="7">Cytoplasm</location>
    </subcellularLocation>
</comment>
<dbReference type="InterPro" id="IPR035482">
    <property type="entry name" value="SIS_PGI_2"/>
</dbReference>
<evidence type="ECO:0000256" key="7">
    <source>
        <dbReference type="HAMAP-Rule" id="MF_00473"/>
    </source>
</evidence>
<dbReference type="PANTHER" id="PTHR11469:SF1">
    <property type="entry name" value="GLUCOSE-6-PHOSPHATE ISOMERASE"/>
    <property type="match status" value="1"/>
</dbReference>
<keyword evidence="4 7" id="KW-0324">Glycolysis</keyword>
<dbReference type="EC" id="5.3.1.9" evidence="7"/>
<evidence type="ECO:0000256" key="1">
    <source>
        <dbReference type="ARBA" id="ARBA00004926"/>
    </source>
</evidence>
<evidence type="ECO:0000256" key="2">
    <source>
        <dbReference type="ARBA" id="ARBA00006604"/>
    </source>
</evidence>
<dbReference type="InterPro" id="IPR018189">
    <property type="entry name" value="Phosphoglucose_isomerase_CS"/>
</dbReference>
<dbReference type="PRINTS" id="PR00662">
    <property type="entry name" value="G6PISOMERASE"/>
</dbReference>
<comment type="pathway">
    <text evidence="7">Carbohydrate biosynthesis; gluconeogenesis.</text>
</comment>
<evidence type="ECO:0000313" key="10">
    <source>
        <dbReference type="Proteomes" id="UP000767392"/>
    </source>
</evidence>
<feature type="active site" description="Proton donor" evidence="7">
    <location>
        <position position="288"/>
    </location>
</feature>
<dbReference type="Gene3D" id="3.40.50.10490">
    <property type="entry name" value="Glucose-6-phosphate isomerase like protein, domain 1"/>
    <property type="match status" value="2"/>
</dbReference>
<feature type="active site" evidence="7">
    <location>
        <position position="423"/>
    </location>
</feature>
<evidence type="ECO:0000256" key="8">
    <source>
        <dbReference type="RuleBase" id="RU000612"/>
    </source>
</evidence>
<keyword evidence="10" id="KW-1185">Reference proteome</keyword>
<keyword evidence="3 7" id="KW-0312">Gluconeogenesis</keyword>
<evidence type="ECO:0000256" key="5">
    <source>
        <dbReference type="ARBA" id="ARBA00023235"/>
    </source>
</evidence>
<keyword evidence="7" id="KW-0963">Cytoplasm</keyword>
<dbReference type="EMBL" id="QUAM01000003">
    <property type="protein sequence ID" value="TPR14214.1"/>
    <property type="molecule type" value="Genomic_DNA"/>
</dbReference>
<dbReference type="InterPro" id="IPR035476">
    <property type="entry name" value="SIS_PGI_1"/>
</dbReference>
<dbReference type="CDD" id="cd05015">
    <property type="entry name" value="SIS_PGI_1"/>
    <property type="match status" value="1"/>
</dbReference>
<dbReference type="RefSeq" id="WP_105987940.1">
    <property type="nucleotide sequence ID" value="NZ_POST01000003.1"/>
</dbReference>
<dbReference type="CDD" id="cd05016">
    <property type="entry name" value="SIS_PGI_2"/>
    <property type="match status" value="1"/>
</dbReference>
<name>A0ABY2YTE4_9LACO</name>
<keyword evidence="5 7" id="KW-0413">Isomerase</keyword>
<comment type="function">
    <text evidence="7">Catalyzes the reversible isomerization of glucose-6-phosphate to fructose-6-phosphate.</text>
</comment>
<proteinExistence type="inferred from homology"/>
<dbReference type="PROSITE" id="PS00174">
    <property type="entry name" value="P_GLUCOSE_ISOMERASE_2"/>
    <property type="match status" value="1"/>
</dbReference>
<comment type="caution">
    <text evidence="9">The sequence shown here is derived from an EMBL/GenBank/DDBJ whole genome shotgun (WGS) entry which is preliminary data.</text>
</comment>
<comment type="similarity">
    <text evidence="2 7 8">Belongs to the GPI family.</text>
</comment>
<evidence type="ECO:0000256" key="6">
    <source>
        <dbReference type="ARBA" id="ARBA00029321"/>
    </source>
</evidence>
<dbReference type="HAMAP" id="MF_00473">
    <property type="entry name" value="G6P_isomerase"/>
    <property type="match status" value="1"/>
</dbReference>
<dbReference type="InterPro" id="IPR001672">
    <property type="entry name" value="G6P_Isomerase"/>
</dbReference>
<comment type="catalytic activity">
    <reaction evidence="6 7 8">
        <text>alpha-D-glucose 6-phosphate = beta-D-fructose 6-phosphate</text>
        <dbReference type="Rhea" id="RHEA:11816"/>
        <dbReference type="ChEBI" id="CHEBI:57634"/>
        <dbReference type="ChEBI" id="CHEBI:58225"/>
        <dbReference type="EC" id="5.3.1.9"/>
    </reaction>
</comment>
<evidence type="ECO:0000256" key="4">
    <source>
        <dbReference type="ARBA" id="ARBA00023152"/>
    </source>
</evidence>
<dbReference type="PROSITE" id="PS51463">
    <property type="entry name" value="P_GLUCOSE_ISOMERASE_3"/>
    <property type="match status" value="1"/>
</dbReference>
<gene>
    <name evidence="7" type="primary">pgi</name>
    <name evidence="9" type="ORF">DY048_04505</name>
</gene>